<protein>
    <recommendedName>
        <fullName evidence="1">Immunity MXAN-0049 protein domain-containing protein</fullName>
    </recommendedName>
</protein>
<dbReference type="Proteomes" id="UP001185012">
    <property type="component" value="Unassembled WGS sequence"/>
</dbReference>
<proteinExistence type="predicted"/>
<dbReference type="RefSeq" id="WP_309860683.1">
    <property type="nucleotide sequence ID" value="NZ_JAVDQG010000001.1"/>
</dbReference>
<evidence type="ECO:0000259" key="1">
    <source>
        <dbReference type="Pfam" id="PF07791"/>
    </source>
</evidence>
<reference evidence="2 3" key="1">
    <citation type="submission" date="2023-07" db="EMBL/GenBank/DDBJ databases">
        <title>Genomic Encyclopedia of Type Strains, Phase IV (KMG-IV): sequencing the most valuable type-strain genomes for metagenomic binning, comparative biology and taxonomic classification.</title>
        <authorList>
            <person name="Goeker M."/>
        </authorList>
    </citation>
    <scope>NUCLEOTIDE SEQUENCE [LARGE SCALE GENOMIC DNA]</scope>
    <source>
        <strain evidence="2 3">DSM 45903</strain>
    </source>
</reference>
<organism evidence="2 3">
    <name type="scientific">Desmospora profundinema</name>
    <dbReference type="NCBI Taxonomy" id="1571184"/>
    <lineage>
        <taxon>Bacteria</taxon>
        <taxon>Bacillati</taxon>
        <taxon>Bacillota</taxon>
        <taxon>Bacilli</taxon>
        <taxon>Bacillales</taxon>
        <taxon>Thermoactinomycetaceae</taxon>
        <taxon>Desmospora</taxon>
    </lineage>
</organism>
<dbReference type="InterPro" id="IPR012433">
    <property type="entry name" value="Imm11"/>
</dbReference>
<evidence type="ECO:0000313" key="3">
    <source>
        <dbReference type="Proteomes" id="UP001185012"/>
    </source>
</evidence>
<dbReference type="Pfam" id="PF07791">
    <property type="entry name" value="Imm11"/>
    <property type="match status" value="1"/>
</dbReference>
<keyword evidence="3" id="KW-1185">Reference proteome</keyword>
<feature type="domain" description="Immunity MXAN-0049 protein" evidence="1">
    <location>
        <begin position="95"/>
        <end position="182"/>
    </location>
</feature>
<gene>
    <name evidence="2" type="ORF">JOE21_000003</name>
</gene>
<evidence type="ECO:0000313" key="2">
    <source>
        <dbReference type="EMBL" id="MDR6224015.1"/>
    </source>
</evidence>
<comment type="caution">
    <text evidence="2">The sequence shown here is derived from an EMBL/GenBank/DDBJ whole genome shotgun (WGS) entry which is preliminary data.</text>
</comment>
<accession>A0ABU1IGV1</accession>
<name>A0ABU1IGV1_9BACL</name>
<dbReference type="EMBL" id="JAVDQG010000001">
    <property type="protein sequence ID" value="MDR6224015.1"/>
    <property type="molecule type" value="Genomic_DNA"/>
</dbReference>
<sequence length="190" mass="22161">MKVWKFESKLDAGFESIHTVNFDEFHGKYFDIFNQPIPIADGWENLEVYTLTEGYKSDFPHFWGESFVPVFSEKALNVVHDLIENQVEILPLSHPEHKYFVIHVLNVIDAIDFDKSLPKRILKSGRKSGFKKYSFVPEKIIGQQMFKVYYDDGRVHSQFFVSDGFKDRVTSSSLVGYEFIEVWDSEKADS</sequence>